<dbReference type="Pfam" id="PF02992">
    <property type="entry name" value="Transposase_21"/>
    <property type="match status" value="1"/>
</dbReference>
<gene>
    <name evidence="2" type="ORF">Tci_055215</name>
</gene>
<dbReference type="InterPro" id="IPR004242">
    <property type="entry name" value="Transposase_21"/>
</dbReference>
<organism evidence="2">
    <name type="scientific">Tanacetum cinerariifolium</name>
    <name type="common">Dalmatian daisy</name>
    <name type="synonym">Chrysanthemum cinerariifolium</name>
    <dbReference type="NCBI Taxonomy" id="118510"/>
    <lineage>
        <taxon>Eukaryota</taxon>
        <taxon>Viridiplantae</taxon>
        <taxon>Streptophyta</taxon>
        <taxon>Embryophyta</taxon>
        <taxon>Tracheophyta</taxon>
        <taxon>Spermatophyta</taxon>
        <taxon>Magnoliopsida</taxon>
        <taxon>eudicotyledons</taxon>
        <taxon>Gunneridae</taxon>
        <taxon>Pentapetalae</taxon>
        <taxon>asterids</taxon>
        <taxon>campanulids</taxon>
        <taxon>Asterales</taxon>
        <taxon>Asteraceae</taxon>
        <taxon>Asteroideae</taxon>
        <taxon>Anthemideae</taxon>
        <taxon>Anthemidinae</taxon>
        <taxon>Tanacetum</taxon>
    </lineage>
</organism>
<dbReference type="EMBL" id="BKCJ010008643">
    <property type="protein sequence ID" value="GEU83237.1"/>
    <property type="molecule type" value="Genomic_DNA"/>
</dbReference>
<dbReference type="PANTHER" id="PTHR10775:SF182">
    <property type="entry name" value="TRANSPOSON, EN_SPM-LIKE, TRANSPOSASE-ASSOCIATED DOMAIN PROTEIN-RELATED"/>
    <property type="match status" value="1"/>
</dbReference>
<comment type="caution">
    <text evidence="2">The sequence shown here is derived from an EMBL/GenBank/DDBJ whole genome shotgun (WGS) entry which is preliminary data.</text>
</comment>
<protein>
    <recommendedName>
        <fullName evidence="3">Transposase-associated domain-containing protein</fullName>
    </recommendedName>
</protein>
<name>A0A6L2NCL8_TANCI</name>
<evidence type="ECO:0000256" key="1">
    <source>
        <dbReference type="SAM" id="MobiDB-lite"/>
    </source>
</evidence>
<sequence length="403" mass="46712">MKDDLIVGGFMEMYLPWSLIRNFETQRDNDQNEEVTTNIKRDGIIGMVQDAMEIPNVVESADASRYKKFNNDKQDDDDNLISKRKIPAKHVRYFPLKQRLKRLFMSLHTASQITWHSKERVDGGTMRHPADSPTWKMFDKKYPEFRCESRNVRLGLASDGFNPFRTMTISHSTWHVVLIPYNLPPWLCMKQPSFILSFLIDGPKAHGDNMDVYFQLLIDELKDLWRDGVSTYDASSKSMFQLHATLLWTISDFLAYAKLSSWSTQGRLSCPTCNIKTRSFRLKHSHKFYYLGNQRWLKENNKSKRDKAAFNGEPERDPRPRLLSGSELLDQLKDVETVLKQVVEKKVLTTEIINMAMGLTNMAKRYNEYVVNGFRFRTKGMNNSRVTQNSGIVVTASTTSFSS</sequence>
<proteinExistence type="predicted"/>
<dbReference type="AlphaFoldDB" id="A0A6L2NCL8"/>
<feature type="compositionally biased region" description="Basic and acidic residues" evidence="1">
    <location>
        <begin position="302"/>
        <end position="320"/>
    </location>
</feature>
<evidence type="ECO:0000313" key="2">
    <source>
        <dbReference type="EMBL" id="GEU83237.1"/>
    </source>
</evidence>
<feature type="region of interest" description="Disordered" evidence="1">
    <location>
        <begin position="302"/>
        <end position="322"/>
    </location>
</feature>
<reference evidence="2" key="1">
    <citation type="journal article" date="2019" name="Sci. Rep.">
        <title>Draft genome of Tanacetum cinerariifolium, the natural source of mosquito coil.</title>
        <authorList>
            <person name="Yamashiro T."/>
            <person name="Shiraishi A."/>
            <person name="Satake H."/>
            <person name="Nakayama K."/>
        </authorList>
    </citation>
    <scope>NUCLEOTIDE SEQUENCE</scope>
</reference>
<evidence type="ECO:0008006" key="3">
    <source>
        <dbReference type="Google" id="ProtNLM"/>
    </source>
</evidence>
<accession>A0A6L2NCL8</accession>
<dbReference type="PANTHER" id="PTHR10775">
    <property type="entry name" value="OS08G0208400 PROTEIN"/>
    <property type="match status" value="1"/>
</dbReference>